<keyword evidence="4" id="KW-0808">Transferase</keyword>
<dbReference type="CDD" id="cd00082">
    <property type="entry name" value="HisKA"/>
    <property type="match status" value="1"/>
</dbReference>
<comment type="catalytic activity">
    <reaction evidence="1">
        <text>ATP + protein L-histidine = ADP + protein N-phospho-L-histidine.</text>
        <dbReference type="EC" id="2.7.13.3"/>
    </reaction>
</comment>
<dbReference type="EC" id="2.7.13.3" evidence="2"/>
<dbReference type="Gene3D" id="1.10.287.130">
    <property type="match status" value="1"/>
</dbReference>
<proteinExistence type="predicted"/>
<dbReference type="InterPro" id="IPR005467">
    <property type="entry name" value="His_kinase_dom"/>
</dbReference>
<feature type="transmembrane region" description="Helical" evidence="9">
    <location>
        <begin position="6"/>
        <end position="26"/>
    </location>
</feature>
<feature type="transmembrane region" description="Helical" evidence="9">
    <location>
        <begin position="33"/>
        <end position="49"/>
    </location>
</feature>
<sequence length="518" mass="59227">MHLTINMIKLLYVPLICVLIIVSSVIMGKTPNVILTVITALLLILSVMLDRKYTWLKYIQFIPLGAFHYSSHLNWCILLYYITTINVIEHKTRHRDTTLIALLLILQYTFIRLSYVPLTTYNMLVSIFDVITALVTVLFFHVILRSESEKRRLKVKNEYLTNYDALTGFNNYSGYIKTVQHHIELNRGFQFVLFDISNVATKNFEDILVSFSRKLIEHFPNHLGACRYAGDNFGIMLSPREQMDVLEICENSGIKVTSSITHFPEEGSDFQDLIHIGEERILEMKQGNRNKRQEEQLRSEKMQMVGQLAAGMAHEIRNPLTSIQGFIQLSKKSGYNIEPWYDVIMSEITRVGELTVEFLQFSKPHESHMKAEVMAKCMAKVYSLCESEVTSYGHILEMESSDEDIMVIMDRDKIIQVLINLIRNAFQAMEQAGHIHFILSREGEMAVIQVCDNGKGIPQSEISKIFDPFYTTKEEGTGLGLSLCSKIIEDHDGYISVESEVGSGTVFTVKLPMYPANS</sequence>
<dbReference type="PANTHER" id="PTHR43065">
    <property type="entry name" value="SENSOR HISTIDINE KINASE"/>
    <property type="match status" value="1"/>
</dbReference>
<comment type="caution">
    <text evidence="11">The sequence shown here is derived from an EMBL/GenBank/DDBJ whole genome shotgun (WGS) entry which is preliminary data.</text>
</comment>
<keyword evidence="9" id="KW-0812">Transmembrane</keyword>
<dbReference type="SMART" id="SM00387">
    <property type="entry name" value="HATPase_c"/>
    <property type="match status" value="1"/>
</dbReference>
<dbReference type="Pfam" id="PF00512">
    <property type="entry name" value="HisKA"/>
    <property type="match status" value="1"/>
</dbReference>
<evidence type="ECO:0000313" key="11">
    <source>
        <dbReference type="EMBL" id="SIR52374.1"/>
    </source>
</evidence>
<dbReference type="SUPFAM" id="SSF55874">
    <property type="entry name" value="ATPase domain of HSP90 chaperone/DNA topoisomerase II/histidine kinase"/>
    <property type="match status" value="1"/>
</dbReference>
<dbReference type="InterPro" id="IPR036890">
    <property type="entry name" value="HATPase_C_sf"/>
</dbReference>
<dbReference type="SUPFAM" id="SSF47384">
    <property type="entry name" value="Homodimeric domain of signal transducing histidine kinase"/>
    <property type="match status" value="1"/>
</dbReference>
<evidence type="ECO:0000256" key="9">
    <source>
        <dbReference type="SAM" id="Phobius"/>
    </source>
</evidence>
<dbReference type="PROSITE" id="PS50109">
    <property type="entry name" value="HIS_KIN"/>
    <property type="match status" value="1"/>
</dbReference>
<dbReference type="CDD" id="cd00075">
    <property type="entry name" value="HATPase"/>
    <property type="match status" value="1"/>
</dbReference>
<evidence type="ECO:0000256" key="4">
    <source>
        <dbReference type="ARBA" id="ARBA00022679"/>
    </source>
</evidence>
<dbReference type="InterPro" id="IPR029787">
    <property type="entry name" value="Nucleotide_cyclase"/>
</dbReference>
<evidence type="ECO:0000313" key="12">
    <source>
        <dbReference type="Proteomes" id="UP000186666"/>
    </source>
</evidence>
<keyword evidence="3" id="KW-0597">Phosphoprotein</keyword>
<dbReference type="InterPro" id="IPR003594">
    <property type="entry name" value="HATPase_dom"/>
</dbReference>
<reference evidence="11 12" key="1">
    <citation type="submission" date="2017-01" db="EMBL/GenBank/DDBJ databases">
        <authorList>
            <person name="Varghese N."/>
            <person name="Submissions S."/>
        </authorList>
    </citation>
    <scope>NUCLEOTIDE SEQUENCE [LARGE SCALE GENOMIC DNA]</scope>
    <source>
        <strain evidence="11 12">ATCC 23464</strain>
    </source>
</reference>
<dbReference type="InterPro" id="IPR004358">
    <property type="entry name" value="Sig_transdc_His_kin-like_C"/>
</dbReference>
<evidence type="ECO:0000256" key="8">
    <source>
        <dbReference type="ARBA" id="ARBA00023012"/>
    </source>
</evidence>
<dbReference type="Pfam" id="PF02518">
    <property type="entry name" value="HATPase_c"/>
    <property type="match status" value="1"/>
</dbReference>
<feature type="transmembrane region" description="Helical" evidence="9">
    <location>
        <begin position="124"/>
        <end position="144"/>
    </location>
</feature>
<keyword evidence="5" id="KW-0547">Nucleotide-binding</keyword>
<name>A0ABY1KAQ8_9BACL</name>
<gene>
    <name evidence="11" type="ORF">SAMN05421578_11715</name>
</gene>
<protein>
    <recommendedName>
        <fullName evidence="2">histidine kinase</fullName>
        <ecNumber evidence="2">2.7.13.3</ecNumber>
    </recommendedName>
</protein>
<dbReference type="Gene3D" id="3.30.565.10">
    <property type="entry name" value="Histidine kinase-like ATPase, C-terminal domain"/>
    <property type="match status" value="1"/>
</dbReference>
<feature type="transmembrane region" description="Helical" evidence="9">
    <location>
        <begin position="100"/>
        <end position="118"/>
    </location>
</feature>
<dbReference type="PANTHER" id="PTHR43065:SF10">
    <property type="entry name" value="PEROXIDE STRESS-ACTIVATED HISTIDINE KINASE MAK3"/>
    <property type="match status" value="1"/>
</dbReference>
<evidence type="ECO:0000256" key="1">
    <source>
        <dbReference type="ARBA" id="ARBA00000085"/>
    </source>
</evidence>
<dbReference type="Proteomes" id="UP000186666">
    <property type="component" value="Unassembled WGS sequence"/>
</dbReference>
<evidence type="ECO:0000256" key="3">
    <source>
        <dbReference type="ARBA" id="ARBA00022553"/>
    </source>
</evidence>
<evidence type="ECO:0000256" key="6">
    <source>
        <dbReference type="ARBA" id="ARBA00022777"/>
    </source>
</evidence>
<evidence type="ECO:0000256" key="5">
    <source>
        <dbReference type="ARBA" id="ARBA00022741"/>
    </source>
</evidence>
<dbReference type="InterPro" id="IPR036097">
    <property type="entry name" value="HisK_dim/P_sf"/>
</dbReference>
<dbReference type="SMART" id="SM00388">
    <property type="entry name" value="HisKA"/>
    <property type="match status" value="1"/>
</dbReference>
<organism evidence="11 12">
    <name type="scientific">Paenibacillus macquariensis</name>
    <dbReference type="NCBI Taxonomy" id="948756"/>
    <lineage>
        <taxon>Bacteria</taxon>
        <taxon>Bacillati</taxon>
        <taxon>Bacillota</taxon>
        <taxon>Bacilli</taxon>
        <taxon>Bacillales</taxon>
        <taxon>Paenibacillaceae</taxon>
        <taxon>Paenibacillus</taxon>
    </lineage>
</organism>
<dbReference type="SUPFAM" id="SSF55073">
    <property type="entry name" value="Nucleotide cyclase"/>
    <property type="match status" value="1"/>
</dbReference>
<dbReference type="Gene3D" id="3.30.70.270">
    <property type="match status" value="1"/>
</dbReference>
<keyword evidence="7" id="KW-0067">ATP-binding</keyword>
<dbReference type="GO" id="GO:0016301">
    <property type="term" value="F:kinase activity"/>
    <property type="evidence" value="ECO:0007669"/>
    <property type="project" value="UniProtKB-KW"/>
</dbReference>
<keyword evidence="9" id="KW-1133">Transmembrane helix</keyword>
<dbReference type="InterPro" id="IPR043128">
    <property type="entry name" value="Rev_trsase/Diguanyl_cyclase"/>
</dbReference>
<keyword evidence="9" id="KW-0472">Membrane</keyword>
<evidence type="ECO:0000259" key="10">
    <source>
        <dbReference type="PROSITE" id="PS50109"/>
    </source>
</evidence>
<evidence type="ECO:0000256" key="2">
    <source>
        <dbReference type="ARBA" id="ARBA00012438"/>
    </source>
</evidence>
<feature type="domain" description="Histidine kinase" evidence="10">
    <location>
        <begin position="311"/>
        <end position="515"/>
    </location>
</feature>
<dbReference type="InterPro" id="IPR000160">
    <property type="entry name" value="GGDEF_dom"/>
</dbReference>
<dbReference type="InterPro" id="IPR003661">
    <property type="entry name" value="HisK_dim/P_dom"/>
</dbReference>
<feature type="transmembrane region" description="Helical" evidence="9">
    <location>
        <begin position="69"/>
        <end position="88"/>
    </location>
</feature>
<keyword evidence="8" id="KW-0902">Two-component regulatory system</keyword>
<accession>A0ABY1KAQ8</accession>
<keyword evidence="6 11" id="KW-0418">Kinase</keyword>
<dbReference type="EMBL" id="FTNK01000017">
    <property type="protein sequence ID" value="SIR52374.1"/>
    <property type="molecule type" value="Genomic_DNA"/>
</dbReference>
<dbReference type="SMART" id="SM00267">
    <property type="entry name" value="GGDEF"/>
    <property type="match status" value="1"/>
</dbReference>
<keyword evidence="12" id="KW-1185">Reference proteome</keyword>
<evidence type="ECO:0000256" key="7">
    <source>
        <dbReference type="ARBA" id="ARBA00022840"/>
    </source>
</evidence>
<dbReference type="PRINTS" id="PR00344">
    <property type="entry name" value="BCTRLSENSOR"/>
</dbReference>